<sequence length="277" mass="30612">MGLPPPATPPMQPRIHTDPRKTLVRRTPLPAPPRRLKINLRPLDLTNIPVINSVGYGDRTYWQRGTVDIINTALDDPCSIANHPTEAFWGPHRGGRDNLSNTLCDANDKPIIVTITGEVTDSYLTKGYTGTYRSLATVNIVPVQPQDAPIGWNILHQLSRIPQDELAPATDIIRMSVAVGTEHGFTDILDARGGLPEDEDTQPAILPQSAVQQHSTVVLCGEIARYTPAIRDDAAEPSSARGRPRFARNSARRRSDEVDPNRYVAFFQMKTIFLLSD</sequence>
<reference evidence="2" key="1">
    <citation type="submission" date="2022-07" db="EMBL/GenBank/DDBJ databases">
        <title>Genome Sequence of Physisporinus lineatus.</title>
        <authorList>
            <person name="Buettner E."/>
        </authorList>
    </citation>
    <scope>NUCLEOTIDE SEQUENCE</scope>
    <source>
        <strain evidence="2">VT162</strain>
    </source>
</reference>
<keyword evidence="3" id="KW-1185">Reference proteome</keyword>
<protein>
    <submittedName>
        <fullName evidence="2">Uncharacterized protein</fullName>
    </submittedName>
</protein>
<accession>A0AAD5YFY6</accession>
<dbReference type="EMBL" id="JANAWD010000117">
    <property type="protein sequence ID" value="KAJ3486554.1"/>
    <property type="molecule type" value="Genomic_DNA"/>
</dbReference>
<evidence type="ECO:0000256" key="1">
    <source>
        <dbReference type="SAM" id="MobiDB-lite"/>
    </source>
</evidence>
<organism evidence="2 3">
    <name type="scientific">Meripilus lineatus</name>
    <dbReference type="NCBI Taxonomy" id="2056292"/>
    <lineage>
        <taxon>Eukaryota</taxon>
        <taxon>Fungi</taxon>
        <taxon>Dikarya</taxon>
        <taxon>Basidiomycota</taxon>
        <taxon>Agaricomycotina</taxon>
        <taxon>Agaricomycetes</taxon>
        <taxon>Polyporales</taxon>
        <taxon>Meripilaceae</taxon>
        <taxon>Meripilus</taxon>
    </lineage>
</organism>
<comment type="caution">
    <text evidence="2">The sequence shown here is derived from an EMBL/GenBank/DDBJ whole genome shotgun (WGS) entry which is preliminary data.</text>
</comment>
<name>A0AAD5YFY6_9APHY</name>
<dbReference type="AlphaFoldDB" id="A0AAD5YFY6"/>
<evidence type="ECO:0000313" key="3">
    <source>
        <dbReference type="Proteomes" id="UP001212997"/>
    </source>
</evidence>
<gene>
    <name evidence="2" type="ORF">NLI96_g4143</name>
</gene>
<feature type="compositionally biased region" description="Basic residues" evidence="1">
    <location>
        <begin position="242"/>
        <end position="252"/>
    </location>
</feature>
<dbReference type="Proteomes" id="UP001212997">
    <property type="component" value="Unassembled WGS sequence"/>
</dbReference>
<feature type="region of interest" description="Disordered" evidence="1">
    <location>
        <begin position="231"/>
        <end position="254"/>
    </location>
</feature>
<feature type="region of interest" description="Disordered" evidence="1">
    <location>
        <begin position="1"/>
        <end position="31"/>
    </location>
</feature>
<evidence type="ECO:0000313" key="2">
    <source>
        <dbReference type="EMBL" id="KAJ3486554.1"/>
    </source>
</evidence>
<proteinExistence type="predicted"/>
<feature type="compositionally biased region" description="Pro residues" evidence="1">
    <location>
        <begin position="1"/>
        <end position="12"/>
    </location>
</feature>